<keyword evidence="5 28" id="KW-0813">Transport</keyword>
<comment type="catalytic activity">
    <reaction evidence="26">
        <text>D-aspartate(out) + K(+)(in) + 3 Na(+)(out) + H(+)(out) = D-aspartate(in) + K(+)(out) + 3 Na(+)(in) + H(+)(in)</text>
        <dbReference type="Rhea" id="RHEA:71379"/>
        <dbReference type="ChEBI" id="CHEBI:15378"/>
        <dbReference type="ChEBI" id="CHEBI:29101"/>
        <dbReference type="ChEBI" id="CHEBI:29103"/>
        <dbReference type="ChEBI" id="CHEBI:29990"/>
    </reaction>
</comment>
<dbReference type="GO" id="GO:0061744">
    <property type="term" value="P:motor behavior"/>
    <property type="evidence" value="ECO:0007669"/>
    <property type="project" value="Ensembl"/>
</dbReference>
<comment type="function">
    <text evidence="23">Sodium-dependent, high-affinity amino acid transporter that mediates the uptake of L-glutamate and also L-aspartate and D-aspartate. Can also transport L-cysteine. Functions as a symporter that transports one amino acid molecule together with two or three Na(+) ions and one proton, in parallel with the counter-transport of one K(+) ion. Mediates Cl(-) flux that is not coupled to amino acid transport; this avoids the accumulation of negative charges due to aspartate and Na(+) symport. Plays an important role in L-glutamate and L-aspartate reabsorption in renal tubuli. Plays a redundant role in the rapid removal of released glutamate from the synaptic cleft, which is essential for terminating the postsynaptic action of glutamate. Contributes to glutathione biosynthesis and protection against oxidative stress via its role in L-glutamate and L-cysteine transport. Negatively regulated by ARL6IP5.</text>
</comment>
<dbReference type="GO" id="GO:0019221">
    <property type="term" value="P:cytokine-mediated signaling pathway"/>
    <property type="evidence" value="ECO:0007669"/>
    <property type="project" value="Ensembl"/>
</dbReference>
<accession>A0A8D2GS60</accession>
<keyword evidence="20" id="KW-0868">Chloride</keyword>
<dbReference type="GO" id="GO:0097049">
    <property type="term" value="P:motor neuron apoptotic process"/>
    <property type="evidence" value="ECO:0007669"/>
    <property type="project" value="Ensembl"/>
</dbReference>
<dbReference type="GO" id="GO:0010467">
    <property type="term" value="P:gene expression"/>
    <property type="evidence" value="ECO:0007669"/>
    <property type="project" value="Ensembl"/>
</dbReference>
<comment type="catalytic activity">
    <reaction evidence="24">
        <text>K(+)(in) + L-glutamate(out) + 3 Na(+)(out) + H(+)(out) = K(+)(out) + L-glutamate(in) + 3 Na(+)(in) + H(+)(in)</text>
        <dbReference type="Rhea" id="RHEA:70699"/>
        <dbReference type="ChEBI" id="CHEBI:15378"/>
        <dbReference type="ChEBI" id="CHEBI:29101"/>
        <dbReference type="ChEBI" id="CHEBI:29103"/>
        <dbReference type="ChEBI" id="CHEBI:29985"/>
    </reaction>
</comment>
<dbReference type="Proteomes" id="UP000694417">
    <property type="component" value="Unplaced"/>
</dbReference>
<keyword evidence="17" id="KW-0915">Sodium</keyword>
<evidence type="ECO:0000256" key="24">
    <source>
        <dbReference type="ARBA" id="ARBA00047601"/>
    </source>
</evidence>
<evidence type="ECO:0000256" key="16">
    <source>
        <dbReference type="ARBA" id="ARBA00023018"/>
    </source>
</evidence>
<dbReference type="GO" id="GO:0060047">
    <property type="term" value="P:heart contraction"/>
    <property type="evidence" value="ECO:0007669"/>
    <property type="project" value="Ensembl"/>
</dbReference>
<dbReference type="GO" id="GO:0071288">
    <property type="term" value="P:cellular response to mercury ion"/>
    <property type="evidence" value="ECO:0007669"/>
    <property type="project" value="Ensembl"/>
</dbReference>
<dbReference type="GO" id="GO:0034599">
    <property type="term" value="P:cellular response to oxidative stress"/>
    <property type="evidence" value="ECO:0007669"/>
    <property type="project" value="Ensembl"/>
</dbReference>
<dbReference type="GO" id="GO:0005314">
    <property type="term" value="F:high-affinity L-glutamate transmembrane transporter activity"/>
    <property type="evidence" value="ECO:0007669"/>
    <property type="project" value="Ensembl"/>
</dbReference>
<dbReference type="GO" id="GO:0072347">
    <property type="term" value="P:response to anesthetic"/>
    <property type="evidence" value="ECO:0007669"/>
    <property type="project" value="Ensembl"/>
</dbReference>
<dbReference type="GO" id="GO:0098877">
    <property type="term" value="P:neurotransmitter receptor transport to plasma membrane"/>
    <property type="evidence" value="ECO:0007669"/>
    <property type="project" value="Ensembl"/>
</dbReference>
<evidence type="ECO:0000256" key="17">
    <source>
        <dbReference type="ARBA" id="ARBA00023053"/>
    </source>
</evidence>
<evidence type="ECO:0000256" key="5">
    <source>
        <dbReference type="ARBA" id="ARBA00022448"/>
    </source>
</evidence>
<keyword evidence="11" id="KW-0967">Endosome</keyword>
<keyword evidence="12 28" id="KW-0769">Symport</keyword>
<feature type="transmembrane region" description="Helical" evidence="28">
    <location>
        <begin position="58"/>
        <end position="82"/>
    </location>
</feature>
<keyword evidence="9 28" id="KW-0812">Transmembrane</keyword>
<dbReference type="GO" id="GO:0006750">
    <property type="term" value="P:glutathione biosynthetic process"/>
    <property type="evidence" value="ECO:0007669"/>
    <property type="project" value="Ensembl"/>
</dbReference>
<keyword evidence="14" id="KW-0029">Amino-acid transport</keyword>
<dbReference type="GO" id="GO:0009410">
    <property type="term" value="P:response to xenobiotic stimulus"/>
    <property type="evidence" value="ECO:0007669"/>
    <property type="project" value="Ensembl"/>
</dbReference>
<dbReference type="GO" id="GO:0050808">
    <property type="term" value="P:synapse organization"/>
    <property type="evidence" value="ECO:0007669"/>
    <property type="project" value="Ensembl"/>
</dbReference>
<dbReference type="InterPro" id="IPR050746">
    <property type="entry name" value="DAACS"/>
</dbReference>
<evidence type="ECO:0000256" key="28">
    <source>
        <dbReference type="RuleBase" id="RU361216"/>
    </source>
</evidence>
<dbReference type="GO" id="GO:0007613">
    <property type="term" value="P:memory"/>
    <property type="evidence" value="ECO:0007669"/>
    <property type="project" value="Ensembl"/>
</dbReference>
<dbReference type="GO" id="GO:0060291">
    <property type="term" value="P:long-term synaptic potentiation"/>
    <property type="evidence" value="ECO:0007669"/>
    <property type="project" value="Ensembl"/>
</dbReference>
<dbReference type="GO" id="GO:0055038">
    <property type="term" value="C:recycling endosome membrane"/>
    <property type="evidence" value="ECO:0007669"/>
    <property type="project" value="UniProtKB-SubCell"/>
</dbReference>
<dbReference type="InterPro" id="IPR001991">
    <property type="entry name" value="Na-dicarboxylate_symporter"/>
</dbReference>
<evidence type="ECO:0000256" key="9">
    <source>
        <dbReference type="ARBA" id="ARBA00022692"/>
    </source>
</evidence>
<evidence type="ECO:0000256" key="12">
    <source>
        <dbReference type="ARBA" id="ARBA00022847"/>
    </source>
</evidence>
<keyword evidence="8" id="KW-0771">Synaptosome</keyword>
<dbReference type="PANTHER" id="PTHR11958">
    <property type="entry name" value="SODIUM/DICARBOXYLATE SYMPORTER-RELATED"/>
    <property type="match status" value="1"/>
</dbReference>
<evidence type="ECO:0000256" key="13">
    <source>
        <dbReference type="ARBA" id="ARBA00022958"/>
    </source>
</evidence>
<evidence type="ECO:0000256" key="18">
    <source>
        <dbReference type="ARBA" id="ARBA00023136"/>
    </source>
</evidence>
<comment type="subcellular location">
    <subcellularLocation>
        <location evidence="3">Apical cell membrane</location>
        <topology evidence="3">Multi-pass membrane protein</topology>
    </subcellularLocation>
    <subcellularLocation>
        <location evidence="1">Early endosome membrane</location>
    </subcellularLocation>
    <subcellularLocation>
        <location evidence="2">Late endosome membrane</location>
    </subcellularLocation>
    <subcellularLocation>
        <location evidence="28">Membrane</location>
        <topology evidence="28">Multi-pass membrane protein</topology>
    </subcellularLocation>
    <subcellularLocation>
        <location evidence="4">Recycling endosome membrane</location>
    </subcellularLocation>
    <subcellularLocation>
        <location evidence="21">Synapse</location>
        <location evidence="21">Synaptosome</location>
    </subcellularLocation>
</comment>
<dbReference type="GO" id="GO:0071242">
    <property type="term" value="P:cellular response to ammonium ion"/>
    <property type="evidence" value="ECO:0007669"/>
    <property type="project" value="Ensembl"/>
</dbReference>
<dbReference type="GO" id="GO:0098712">
    <property type="term" value="P:L-glutamate import across plasma membrane"/>
    <property type="evidence" value="ECO:0007669"/>
    <property type="project" value="Ensembl"/>
</dbReference>
<dbReference type="PROSITE" id="PS00713">
    <property type="entry name" value="NA_DICARBOXYL_SYMP_1"/>
    <property type="match status" value="1"/>
</dbReference>
<dbReference type="GO" id="GO:0033229">
    <property type="term" value="F:cysteine transmembrane transporter activity"/>
    <property type="evidence" value="ECO:0007669"/>
    <property type="project" value="Ensembl"/>
</dbReference>
<feature type="transmembrane region" description="Helical" evidence="28">
    <location>
        <begin position="282"/>
        <end position="307"/>
    </location>
</feature>
<feature type="transmembrane region" description="Helical" evidence="28">
    <location>
        <begin position="209"/>
        <end position="228"/>
    </location>
</feature>
<keyword evidence="7" id="KW-0597">Phosphoprotein</keyword>
<evidence type="ECO:0000256" key="1">
    <source>
        <dbReference type="ARBA" id="ARBA00004146"/>
    </source>
</evidence>
<dbReference type="GO" id="GO:0031902">
    <property type="term" value="C:late endosome membrane"/>
    <property type="evidence" value="ECO:0007669"/>
    <property type="project" value="UniProtKB-SubCell"/>
</dbReference>
<evidence type="ECO:0000256" key="6">
    <source>
        <dbReference type="ARBA" id="ARBA00022475"/>
    </source>
</evidence>
<dbReference type="GO" id="GO:0030534">
    <property type="term" value="P:adult behavior"/>
    <property type="evidence" value="ECO:0007669"/>
    <property type="project" value="Ensembl"/>
</dbReference>
<feature type="transmembrane region" description="Helical" evidence="28">
    <location>
        <begin position="94"/>
        <end position="116"/>
    </location>
</feature>
<dbReference type="PROSITE" id="PS00714">
    <property type="entry name" value="NA_DICARBOXYL_SYMP_2"/>
    <property type="match status" value="1"/>
</dbReference>
<protein>
    <recommendedName>
        <fullName evidence="28">Amino acid transporter</fullName>
    </recommendedName>
</protein>
<evidence type="ECO:0000256" key="20">
    <source>
        <dbReference type="ARBA" id="ARBA00023214"/>
    </source>
</evidence>
<evidence type="ECO:0000313" key="30">
    <source>
        <dbReference type="Proteomes" id="UP000694417"/>
    </source>
</evidence>
<dbReference type="GO" id="GO:0042802">
    <property type="term" value="F:identical protein binding"/>
    <property type="evidence" value="ECO:0007669"/>
    <property type="project" value="Ensembl"/>
</dbReference>
<sequence length="523" mass="57271">MGKTPRKGYDYKRFLKNNWLLLSTVAAVVLGIAIGVLVREYSKLSNLEKFYFAFPGEILMRMLKLIILPLIISSMITGVAALDSSVSGKIGLRAVVYYFCTTIIAVILGIVLVVSIKPGVTQKVSEIDRMGSTPEVSTVDAMLDLIRNMFPENLVQACFEQYKTKREEVKPPSDPRRNMTEEPVTTMMSTVSENKTKEYRIVGMYSDGINVLGLIIFCLVFGLVIGKMGEKGQILVDFFNALSDATMKIVQIIMCYMPLGILFLIAGKIIEVEDWEIFRKLGLYMATVLSGLAIHSIVILPLIYFIVVRKNPFRFAMGMAQALLTALMISSSSATLPVTFRCAEEKNQVDKRITRFVLPVGATINMDGTALYEAVAAVFIAQLNDLDLGIGQIITISITATAASIGAAGVPQAGLVTMVIVLSAVGLPAEDVTLIVAVDWLLDRFRTMVNVLGDAFGTGIVEKLSKKELEQMDVSSEVNIVNPFALESTILDNEDSDTKKSYVNGGFAVDKSDTISFTQTSQF</sequence>
<dbReference type="GO" id="GO:0005253">
    <property type="term" value="F:monoatomic anion channel activity"/>
    <property type="evidence" value="ECO:0007669"/>
    <property type="project" value="Ensembl"/>
</dbReference>
<keyword evidence="16" id="KW-0770">Synapse</keyword>
<evidence type="ECO:0000256" key="25">
    <source>
        <dbReference type="ARBA" id="ARBA00048715"/>
    </source>
</evidence>
<dbReference type="GO" id="GO:0098794">
    <property type="term" value="C:postsynapse"/>
    <property type="evidence" value="ECO:0007669"/>
    <property type="project" value="GOC"/>
</dbReference>
<dbReference type="GO" id="GO:1903926">
    <property type="term" value="P:cellular response to bisphenol A"/>
    <property type="evidence" value="ECO:0007669"/>
    <property type="project" value="Ensembl"/>
</dbReference>
<dbReference type="PRINTS" id="PR00173">
    <property type="entry name" value="EDTRNSPORT"/>
</dbReference>
<dbReference type="GO" id="GO:0071314">
    <property type="term" value="P:cellular response to cocaine"/>
    <property type="evidence" value="ECO:0007669"/>
    <property type="project" value="Ensembl"/>
</dbReference>
<dbReference type="GO" id="GO:0031901">
    <property type="term" value="C:early endosome membrane"/>
    <property type="evidence" value="ECO:0007669"/>
    <property type="project" value="UniProtKB-SubCell"/>
</dbReference>
<evidence type="ECO:0000256" key="15">
    <source>
        <dbReference type="ARBA" id="ARBA00022989"/>
    </source>
</evidence>
<keyword evidence="10" id="KW-0479">Metal-binding</keyword>
<evidence type="ECO:0000256" key="14">
    <source>
        <dbReference type="ARBA" id="ARBA00022970"/>
    </source>
</evidence>
<evidence type="ECO:0000256" key="4">
    <source>
        <dbReference type="ARBA" id="ARBA00004565"/>
    </source>
</evidence>
<evidence type="ECO:0000256" key="21">
    <source>
        <dbReference type="ARBA" id="ARBA00034102"/>
    </source>
</evidence>
<dbReference type="PANTHER" id="PTHR11958:SF109">
    <property type="entry name" value="EXCITATORY AMINO ACID TRANSPORTER 3"/>
    <property type="match status" value="1"/>
</dbReference>
<dbReference type="GO" id="GO:0035633">
    <property type="term" value="P:maintenance of blood-brain barrier"/>
    <property type="evidence" value="ECO:0007669"/>
    <property type="project" value="Ensembl"/>
</dbReference>
<dbReference type="RefSeq" id="XP_026270043.1">
    <property type="nucleotide sequence ID" value="XM_026414258.1"/>
</dbReference>
<dbReference type="GeneID" id="113200733"/>
<dbReference type="GO" id="GO:0043278">
    <property type="term" value="P:response to morphine"/>
    <property type="evidence" value="ECO:0007669"/>
    <property type="project" value="Ensembl"/>
</dbReference>
<evidence type="ECO:0000256" key="27">
    <source>
        <dbReference type="ARBA" id="ARBA00049885"/>
    </source>
</evidence>
<comment type="catalytic activity">
    <reaction evidence="27">
        <text>K(+)(in) + L-cysteine(out) + 3 Na(+)(out) + H(+)(out) = K(+)(out) + L-cysteine(in) + 3 Na(+)(in) + H(+)(in)</text>
        <dbReference type="Rhea" id="RHEA:82559"/>
        <dbReference type="ChEBI" id="CHEBI:15378"/>
        <dbReference type="ChEBI" id="CHEBI:29101"/>
        <dbReference type="ChEBI" id="CHEBI:29103"/>
        <dbReference type="ChEBI" id="CHEBI:35235"/>
    </reaction>
</comment>
<dbReference type="GO" id="GO:0022008">
    <property type="term" value="P:neurogenesis"/>
    <property type="evidence" value="ECO:0007669"/>
    <property type="project" value="Ensembl"/>
</dbReference>
<dbReference type="GO" id="GO:0140010">
    <property type="term" value="F:D-aspartate transmembrane transporter activity"/>
    <property type="evidence" value="ECO:0007669"/>
    <property type="project" value="Ensembl"/>
</dbReference>
<dbReference type="GO" id="GO:0015183">
    <property type="term" value="F:L-aspartate transmembrane transporter activity"/>
    <property type="evidence" value="ECO:0007669"/>
    <property type="project" value="Ensembl"/>
</dbReference>
<keyword evidence="6" id="KW-1003">Cell membrane</keyword>
<dbReference type="GO" id="GO:0098685">
    <property type="term" value="C:Schaffer collateral - CA1 synapse"/>
    <property type="evidence" value="ECO:0007669"/>
    <property type="project" value="Ensembl"/>
</dbReference>
<dbReference type="GeneTree" id="ENSGT00940000155397"/>
<gene>
    <name evidence="29" type="primary">SLC1A1</name>
</gene>
<dbReference type="GO" id="GO:0009986">
    <property type="term" value="C:cell surface"/>
    <property type="evidence" value="ECO:0007669"/>
    <property type="project" value="Ensembl"/>
</dbReference>
<dbReference type="GO" id="GO:0007626">
    <property type="term" value="P:locomotory behavior"/>
    <property type="evidence" value="ECO:0007669"/>
    <property type="project" value="Ensembl"/>
</dbReference>
<dbReference type="GO" id="GO:0007215">
    <property type="term" value="P:glutamate receptor signaling pathway"/>
    <property type="evidence" value="ECO:0007669"/>
    <property type="project" value="Ensembl"/>
</dbReference>
<dbReference type="GO" id="GO:0070779">
    <property type="term" value="P:D-aspartate import across plasma membrane"/>
    <property type="evidence" value="ECO:0007669"/>
    <property type="project" value="Ensembl"/>
</dbReference>
<keyword evidence="18 28" id="KW-0472">Membrane</keyword>
<name>A0A8D2GS60_UROPR</name>
<dbReference type="FunFam" id="1.10.3860.10:FF:000002">
    <property type="entry name" value="Amino acid transporter"/>
    <property type="match status" value="1"/>
</dbReference>
<dbReference type="GO" id="GO:0090461">
    <property type="term" value="P:intracellular glutamate homeostasis"/>
    <property type="evidence" value="ECO:0007669"/>
    <property type="project" value="Ensembl"/>
</dbReference>
<dbReference type="GO" id="GO:0060013">
    <property type="term" value="P:righting reflex"/>
    <property type="evidence" value="ECO:0007669"/>
    <property type="project" value="Ensembl"/>
</dbReference>
<dbReference type="GO" id="GO:0007625">
    <property type="term" value="P:grooming behavior"/>
    <property type="evidence" value="ECO:0007669"/>
    <property type="project" value="Ensembl"/>
</dbReference>
<dbReference type="GO" id="GO:0001662">
    <property type="term" value="P:behavioral fear response"/>
    <property type="evidence" value="ECO:0007669"/>
    <property type="project" value="Ensembl"/>
</dbReference>
<dbReference type="InterPro" id="IPR036458">
    <property type="entry name" value="Na:dicarbo_symporter_sf"/>
</dbReference>
<dbReference type="GO" id="GO:0007420">
    <property type="term" value="P:brain development"/>
    <property type="evidence" value="ECO:0007669"/>
    <property type="project" value="Ensembl"/>
</dbReference>
<evidence type="ECO:0000256" key="2">
    <source>
        <dbReference type="ARBA" id="ARBA00004414"/>
    </source>
</evidence>
<dbReference type="GO" id="GO:0045121">
    <property type="term" value="C:membrane raft"/>
    <property type="evidence" value="ECO:0007669"/>
    <property type="project" value="Ensembl"/>
</dbReference>
<dbReference type="GO" id="GO:0007212">
    <property type="term" value="P:G protein-coupled dopamine receptor signaling pathway"/>
    <property type="evidence" value="ECO:0007669"/>
    <property type="project" value="Ensembl"/>
</dbReference>
<dbReference type="GO" id="GO:0030425">
    <property type="term" value="C:dendrite"/>
    <property type="evidence" value="ECO:0007669"/>
    <property type="project" value="Ensembl"/>
</dbReference>
<dbReference type="GO" id="GO:0071577">
    <property type="term" value="P:zinc ion transmembrane transport"/>
    <property type="evidence" value="ECO:0007669"/>
    <property type="project" value="Ensembl"/>
</dbReference>
<evidence type="ECO:0000256" key="10">
    <source>
        <dbReference type="ARBA" id="ARBA00022723"/>
    </source>
</evidence>
<dbReference type="SUPFAM" id="SSF118215">
    <property type="entry name" value="Proton glutamate symport protein"/>
    <property type="match status" value="1"/>
</dbReference>
<reference evidence="29" key="1">
    <citation type="submission" date="2025-08" db="UniProtKB">
        <authorList>
            <consortium name="Ensembl"/>
        </authorList>
    </citation>
    <scope>IDENTIFICATION</scope>
</reference>
<reference evidence="29" key="2">
    <citation type="submission" date="2025-09" db="UniProtKB">
        <authorList>
            <consortium name="Ensembl"/>
        </authorList>
    </citation>
    <scope>IDENTIFICATION</scope>
</reference>
<dbReference type="GO" id="GO:1990708">
    <property type="term" value="P:conditioned place preference"/>
    <property type="evidence" value="ECO:0007669"/>
    <property type="project" value="Ensembl"/>
</dbReference>
<feature type="transmembrane region" description="Helical" evidence="28">
    <location>
        <begin position="20"/>
        <end position="38"/>
    </location>
</feature>
<dbReference type="GO" id="GO:0015108">
    <property type="term" value="F:chloride transmembrane transporter activity"/>
    <property type="evidence" value="ECO:0007669"/>
    <property type="project" value="Ensembl"/>
</dbReference>
<dbReference type="GO" id="GO:0016324">
    <property type="term" value="C:apical plasma membrane"/>
    <property type="evidence" value="ECO:0007669"/>
    <property type="project" value="UniProtKB-SubCell"/>
</dbReference>
<dbReference type="GO" id="GO:0046872">
    <property type="term" value="F:metal ion binding"/>
    <property type="evidence" value="ECO:0007669"/>
    <property type="project" value="UniProtKB-KW"/>
</dbReference>
<evidence type="ECO:0000256" key="3">
    <source>
        <dbReference type="ARBA" id="ARBA00004424"/>
    </source>
</evidence>
<evidence type="ECO:0000256" key="7">
    <source>
        <dbReference type="ARBA" id="ARBA00022553"/>
    </source>
</evidence>
<dbReference type="GO" id="GO:0043524">
    <property type="term" value="P:negative regulation of neuron apoptotic process"/>
    <property type="evidence" value="ECO:0007669"/>
    <property type="project" value="Ensembl"/>
</dbReference>
<keyword evidence="30" id="KW-1185">Reference proteome</keyword>
<dbReference type="GO" id="GO:0048514">
    <property type="term" value="P:blood vessel morphogenesis"/>
    <property type="evidence" value="ECO:0007669"/>
    <property type="project" value="Ensembl"/>
</dbReference>
<evidence type="ECO:0000256" key="11">
    <source>
        <dbReference type="ARBA" id="ARBA00022753"/>
    </source>
</evidence>
<keyword evidence="13" id="KW-0630">Potassium</keyword>
<dbReference type="Ensembl" id="ENSUPAT00010003944.1">
    <property type="protein sequence ID" value="ENSUPAP00010003423.1"/>
    <property type="gene ID" value="ENSUPAG00010002817.1"/>
</dbReference>
<dbReference type="GO" id="GO:0140009">
    <property type="term" value="P:L-aspartate import across plasma membrane"/>
    <property type="evidence" value="ECO:0007669"/>
    <property type="project" value="Ensembl"/>
</dbReference>
<dbReference type="GO" id="GO:0042417">
    <property type="term" value="P:dopamine metabolic process"/>
    <property type="evidence" value="ECO:0007669"/>
    <property type="project" value="Ensembl"/>
</dbReference>
<proteinExistence type="inferred from homology"/>
<dbReference type="GO" id="GO:0001975">
    <property type="term" value="P:response to amphetamine"/>
    <property type="evidence" value="ECO:0007669"/>
    <property type="project" value="Ensembl"/>
</dbReference>
<dbReference type="Pfam" id="PF00375">
    <property type="entry name" value="SDF"/>
    <property type="match status" value="1"/>
</dbReference>
<evidence type="ECO:0000256" key="19">
    <source>
        <dbReference type="ARBA" id="ARBA00023180"/>
    </source>
</evidence>
<dbReference type="GO" id="GO:0043025">
    <property type="term" value="C:neuronal cell body"/>
    <property type="evidence" value="ECO:0007669"/>
    <property type="project" value="Ensembl"/>
</dbReference>
<feature type="transmembrane region" description="Helical" evidence="28">
    <location>
        <begin position="249"/>
        <end position="270"/>
    </location>
</feature>
<keyword evidence="19" id="KW-0325">Glycoprotein</keyword>
<dbReference type="AlphaFoldDB" id="A0A8D2GS60"/>
<dbReference type="GO" id="GO:0010460">
    <property type="term" value="P:positive regulation of heart rate"/>
    <property type="evidence" value="ECO:0007669"/>
    <property type="project" value="Ensembl"/>
</dbReference>
<evidence type="ECO:0000313" key="29">
    <source>
        <dbReference type="Ensembl" id="ENSUPAP00010003423.1"/>
    </source>
</evidence>
<dbReference type="GO" id="GO:0048678">
    <property type="term" value="P:response to axon injury"/>
    <property type="evidence" value="ECO:0007669"/>
    <property type="project" value="Ensembl"/>
</dbReference>
<dbReference type="GO" id="GO:0099170">
    <property type="term" value="P:postsynaptic modulation of chemical synaptic transmission"/>
    <property type="evidence" value="ECO:0007669"/>
    <property type="project" value="Ensembl"/>
</dbReference>
<dbReference type="InterPro" id="IPR018107">
    <property type="entry name" value="Na-dicarboxylate_symporter_CS"/>
</dbReference>
<dbReference type="GO" id="GO:0006882">
    <property type="term" value="P:intracellular zinc ion homeostasis"/>
    <property type="evidence" value="ECO:0007669"/>
    <property type="project" value="Ensembl"/>
</dbReference>
<evidence type="ECO:0000256" key="23">
    <source>
        <dbReference type="ARBA" id="ARBA00045494"/>
    </source>
</evidence>
<evidence type="ECO:0000256" key="26">
    <source>
        <dbReference type="ARBA" id="ARBA00049118"/>
    </source>
</evidence>
<dbReference type="GO" id="GO:0010842">
    <property type="term" value="P:retina layer formation"/>
    <property type="evidence" value="ECO:0007669"/>
    <property type="project" value="Ensembl"/>
</dbReference>
<evidence type="ECO:0000256" key="22">
    <source>
        <dbReference type="ARBA" id="ARBA00037996"/>
    </source>
</evidence>
<keyword evidence="15 28" id="KW-1133">Transmembrane helix</keyword>
<dbReference type="GO" id="GO:0036293">
    <property type="term" value="P:response to decreased oxygen levels"/>
    <property type="evidence" value="ECO:0007669"/>
    <property type="project" value="Ensembl"/>
</dbReference>
<comment type="similarity">
    <text evidence="22">Belongs to the dicarboxylate/amino acid:cation symporter (DAACS) (TC 2.A.23) family. SLC1A1 subfamily.</text>
</comment>
<evidence type="ECO:0000256" key="8">
    <source>
        <dbReference type="ARBA" id="ARBA00022599"/>
    </source>
</evidence>
<dbReference type="Gene3D" id="1.10.3860.10">
    <property type="entry name" value="Sodium:dicarboxylate symporter"/>
    <property type="match status" value="1"/>
</dbReference>
<organism evidence="29 30">
    <name type="scientific">Urocitellus parryii</name>
    <name type="common">Arctic ground squirrel</name>
    <name type="synonym">Spermophilus parryii</name>
    <dbReference type="NCBI Taxonomy" id="9999"/>
    <lineage>
        <taxon>Eukaryota</taxon>
        <taxon>Metazoa</taxon>
        <taxon>Chordata</taxon>
        <taxon>Craniata</taxon>
        <taxon>Vertebrata</taxon>
        <taxon>Euteleostomi</taxon>
        <taxon>Mammalia</taxon>
        <taxon>Eutheria</taxon>
        <taxon>Euarchontoglires</taxon>
        <taxon>Glires</taxon>
        <taxon>Rodentia</taxon>
        <taxon>Sciuromorpha</taxon>
        <taxon>Sciuridae</taxon>
        <taxon>Xerinae</taxon>
        <taxon>Marmotini</taxon>
        <taxon>Urocitellus</taxon>
    </lineage>
</organism>
<dbReference type="GO" id="GO:0006801">
    <property type="term" value="P:superoxide metabolic process"/>
    <property type="evidence" value="ECO:0007669"/>
    <property type="project" value="Ensembl"/>
</dbReference>
<dbReference type="GO" id="GO:0090313">
    <property type="term" value="P:regulation of protein targeting to membrane"/>
    <property type="evidence" value="ECO:0007669"/>
    <property type="project" value="Ensembl"/>
</dbReference>
<comment type="catalytic activity">
    <reaction evidence="25">
        <text>K(+)(in) + L-aspartate(out) + 3 Na(+)(out) + H(+)(out) = K(+)(out) + L-aspartate(in) + 3 Na(+)(in) + H(+)(in)</text>
        <dbReference type="Rhea" id="RHEA:70851"/>
        <dbReference type="ChEBI" id="CHEBI:15378"/>
        <dbReference type="ChEBI" id="CHEBI:29101"/>
        <dbReference type="ChEBI" id="CHEBI:29103"/>
        <dbReference type="ChEBI" id="CHEBI:29991"/>
    </reaction>
</comment>